<gene>
    <name evidence="1" type="ORF">ACFQET_08900</name>
</gene>
<protein>
    <submittedName>
        <fullName evidence="1">DUF3310 domain-containing protein</fullName>
    </submittedName>
</protein>
<proteinExistence type="predicted"/>
<evidence type="ECO:0000313" key="2">
    <source>
        <dbReference type="Proteomes" id="UP001596191"/>
    </source>
</evidence>
<sequence>MTEIRPDYYRGSDGKDLFDRFEAGLLSPEETIGFYKANAIKYLTREADKNGEEDLDKALTYIGRLKQFKYPKNVDTTTDETRGNYNFDNDRYRKHQELVAQAWLDGYQVEAQHDTRTD</sequence>
<dbReference type="Pfam" id="PF11753">
    <property type="entry name" value="DUF3310"/>
    <property type="match status" value="1"/>
</dbReference>
<name>A0ABW1TQ77_9LACO</name>
<comment type="caution">
    <text evidence="1">The sequence shown here is derived from an EMBL/GenBank/DDBJ whole genome shotgun (WGS) entry which is preliminary data.</text>
</comment>
<accession>A0ABW1TQ77</accession>
<reference evidence="2" key="1">
    <citation type="journal article" date="2019" name="Int. J. Syst. Evol. Microbiol.">
        <title>The Global Catalogue of Microorganisms (GCM) 10K type strain sequencing project: providing services to taxonomists for standard genome sequencing and annotation.</title>
        <authorList>
            <consortium name="The Broad Institute Genomics Platform"/>
            <consortium name="The Broad Institute Genome Sequencing Center for Infectious Disease"/>
            <person name="Wu L."/>
            <person name="Ma J."/>
        </authorList>
    </citation>
    <scope>NUCLEOTIDE SEQUENCE [LARGE SCALE GENOMIC DNA]</scope>
    <source>
        <strain evidence="2">CCM 8907</strain>
    </source>
</reference>
<keyword evidence="2" id="KW-1185">Reference proteome</keyword>
<dbReference type="InterPro" id="IPR021739">
    <property type="entry name" value="SaV-like"/>
</dbReference>
<dbReference type="RefSeq" id="WP_125642708.1">
    <property type="nucleotide sequence ID" value="NZ_JBHSSJ010000012.1"/>
</dbReference>
<dbReference type="EMBL" id="JBHSSJ010000012">
    <property type="protein sequence ID" value="MFC6275627.1"/>
    <property type="molecule type" value="Genomic_DNA"/>
</dbReference>
<organism evidence="1 2">
    <name type="scientific">Levilactobacillus tangyuanensis</name>
    <dbReference type="NCBI Taxonomy" id="2486021"/>
    <lineage>
        <taxon>Bacteria</taxon>
        <taxon>Bacillati</taxon>
        <taxon>Bacillota</taxon>
        <taxon>Bacilli</taxon>
        <taxon>Lactobacillales</taxon>
        <taxon>Lactobacillaceae</taxon>
        <taxon>Levilactobacillus</taxon>
    </lineage>
</organism>
<dbReference type="Proteomes" id="UP001596191">
    <property type="component" value="Unassembled WGS sequence"/>
</dbReference>
<evidence type="ECO:0000313" key="1">
    <source>
        <dbReference type="EMBL" id="MFC6275627.1"/>
    </source>
</evidence>